<reference evidence="1" key="1">
    <citation type="submission" date="2024-06" db="EMBL/GenBank/DDBJ databases">
        <title>Draft genome sequence of Microbacterium sp. strain A8/3-1, isolated from Oxytropis tragacanthoides Fisch. ex DC. Root nodules in the Altai region of Russia.</title>
        <authorList>
            <person name="Sazanova A."/>
            <person name="Guro P."/>
            <person name="Kuznetsova I."/>
            <person name="Belimov A."/>
            <person name="Safronova V."/>
        </authorList>
    </citation>
    <scope>NUCLEOTIDE SEQUENCE</scope>
    <source>
        <strain evidence="1">A8/3-1</strain>
    </source>
</reference>
<accession>A0AAU7VX79</accession>
<protein>
    <submittedName>
        <fullName evidence="1">Daptide-type RiPP</fullName>
    </submittedName>
</protein>
<sequence length="40" mass="4358">MELSPQLRFEEIEGMEAPDSDFYVGFKLAIVLGLVAVAAT</sequence>
<organism evidence="1">
    <name type="scientific">Microbacterium sp. A8/3-1</name>
    <dbReference type="NCBI Taxonomy" id="3160749"/>
    <lineage>
        <taxon>Bacteria</taxon>
        <taxon>Bacillati</taxon>
        <taxon>Actinomycetota</taxon>
        <taxon>Actinomycetes</taxon>
        <taxon>Micrococcales</taxon>
        <taxon>Microbacteriaceae</taxon>
        <taxon>Microbacterium</taxon>
    </lineage>
</organism>
<dbReference type="NCBIfam" id="NF041808">
    <property type="entry name" value="daptide_123"/>
    <property type="match status" value="1"/>
</dbReference>
<gene>
    <name evidence="1" type="ORF">ABS642_20070</name>
</gene>
<proteinExistence type="predicted"/>
<dbReference type="RefSeq" id="WP_350351503.1">
    <property type="nucleotide sequence ID" value="NZ_CP158357.1"/>
</dbReference>
<name>A0AAU7VX79_9MICO</name>
<dbReference type="AlphaFoldDB" id="A0AAU7VX79"/>
<evidence type="ECO:0000313" key="1">
    <source>
        <dbReference type="EMBL" id="XBX78184.1"/>
    </source>
</evidence>
<dbReference type="EMBL" id="CP158357">
    <property type="protein sequence ID" value="XBX78184.1"/>
    <property type="molecule type" value="Genomic_DNA"/>
</dbReference>